<comment type="catalytic activity">
    <reaction evidence="12">
        <text>(S)-dihydroorotate + A = orotate + AH2</text>
        <dbReference type="Rhea" id="RHEA:18073"/>
        <dbReference type="ChEBI" id="CHEBI:13193"/>
        <dbReference type="ChEBI" id="CHEBI:17499"/>
        <dbReference type="ChEBI" id="CHEBI:30839"/>
        <dbReference type="ChEBI" id="CHEBI:30864"/>
    </reaction>
</comment>
<dbReference type="InterPro" id="IPR001295">
    <property type="entry name" value="Dihydroorotate_DH_CS"/>
</dbReference>
<feature type="binding site" evidence="12">
    <location>
        <begin position="244"/>
        <end position="245"/>
    </location>
    <ligand>
        <name>FMN</name>
        <dbReference type="ChEBI" id="CHEBI:58210"/>
    </ligand>
</feature>
<evidence type="ECO:0000256" key="7">
    <source>
        <dbReference type="ARBA" id="ARBA00022643"/>
    </source>
</evidence>
<dbReference type="CDD" id="cd04740">
    <property type="entry name" value="DHOD_1B_like"/>
    <property type="match status" value="1"/>
</dbReference>
<keyword evidence="5 12" id="KW-0963">Cytoplasm</keyword>
<keyword evidence="6 12" id="KW-0285">Flavoprotein</keyword>
<dbReference type="GO" id="GO:0006207">
    <property type="term" value="P:'de novo' pyrimidine nucleobase biosynthetic process"/>
    <property type="evidence" value="ECO:0007669"/>
    <property type="project" value="InterPro"/>
</dbReference>
<dbReference type="GO" id="GO:0005737">
    <property type="term" value="C:cytoplasm"/>
    <property type="evidence" value="ECO:0007669"/>
    <property type="project" value="UniProtKB-SubCell"/>
</dbReference>
<dbReference type="InterPro" id="IPR049622">
    <property type="entry name" value="Dihydroorotate_DH_I"/>
</dbReference>
<feature type="binding site" evidence="12">
    <location>
        <position position="21"/>
    </location>
    <ligand>
        <name>FMN</name>
        <dbReference type="ChEBI" id="CHEBI:58210"/>
    </ligand>
</feature>
<evidence type="ECO:0000256" key="1">
    <source>
        <dbReference type="ARBA" id="ARBA00003616"/>
    </source>
</evidence>
<dbReference type="RefSeq" id="WP_151617971.1">
    <property type="nucleotide sequence ID" value="NZ_WBXO01000001.1"/>
</dbReference>
<dbReference type="UniPathway" id="UPA00070"/>
<dbReference type="InterPro" id="IPR050074">
    <property type="entry name" value="DHO_dehydrogenase"/>
</dbReference>
<evidence type="ECO:0000256" key="5">
    <source>
        <dbReference type="ARBA" id="ARBA00022490"/>
    </source>
</evidence>
<protein>
    <recommendedName>
        <fullName evidence="12">Dihydroorotate dehydrogenase</fullName>
        <shortName evidence="12">DHOD</shortName>
        <shortName evidence="12">DHODase</shortName>
        <shortName evidence="12">DHOdehase</shortName>
        <ecNumber evidence="12">1.3.-.-</ecNumber>
    </recommendedName>
</protein>
<dbReference type="InterPro" id="IPR033888">
    <property type="entry name" value="DHOD_1B"/>
</dbReference>
<feature type="binding site" evidence="12">
    <location>
        <position position="217"/>
    </location>
    <ligand>
        <name>FMN</name>
        <dbReference type="ChEBI" id="CHEBI:58210"/>
    </ligand>
</feature>
<evidence type="ECO:0000256" key="9">
    <source>
        <dbReference type="ARBA" id="ARBA00023002"/>
    </source>
</evidence>
<dbReference type="EC" id="1.3.-.-" evidence="12"/>
<dbReference type="NCBIfam" id="NF005574">
    <property type="entry name" value="PRK07259.1"/>
    <property type="match status" value="1"/>
</dbReference>
<evidence type="ECO:0000313" key="14">
    <source>
        <dbReference type="EMBL" id="KAB2954484.1"/>
    </source>
</evidence>
<comment type="similarity">
    <text evidence="4 12">Belongs to the dihydroorotate dehydrogenase family. Type 1 subfamily.</text>
</comment>
<gene>
    <name evidence="12" type="primary">pyrD</name>
    <name evidence="14" type="ORF">F9B85_02035</name>
</gene>
<dbReference type="HAMAP" id="MF_00224">
    <property type="entry name" value="DHO_dh_type1"/>
    <property type="match status" value="1"/>
</dbReference>
<evidence type="ECO:0000256" key="10">
    <source>
        <dbReference type="ARBA" id="ARBA00023027"/>
    </source>
</evidence>
<comment type="function">
    <text evidence="1">Catalyzes the conversion of dihydroorotate to orotate with NAD(+) as electron acceptor.</text>
</comment>
<evidence type="ECO:0000256" key="4">
    <source>
        <dbReference type="ARBA" id="ARBA00008008"/>
    </source>
</evidence>
<keyword evidence="9 12" id="KW-0560">Oxidoreductase</keyword>
<feature type="active site" description="Nucleophile" evidence="12">
    <location>
        <position position="130"/>
    </location>
</feature>
<name>A0A6I0EVQ0_9FIRM</name>
<dbReference type="Pfam" id="PF01180">
    <property type="entry name" value="DHO_dh"/>
    <property type="match status" value="1"/>
</dbReference>
<dbReference type="PANTHER" id="PTHR48109:SF1">
    <property type="entry name" value="DIHYDROOROTATE DEHYDROGENASE (FUMARATE)"/>
    <property type="match status" value="1"/>
</dbReference>
<feature type="binding site" evidence="12">
    <location>
        <position position="99"/>
    </location>
    <ligand>
        <name>FMN</name>
        <dbReference type="ChEBI" id="CHEBI:58210"/>
    </ligand>
</feature>
<evidence type="ECO:0000256" key="12">
    <source>
        <dbReference type="HAMAP-Rule" id="MF_00224"/>
    </source>
</evidence>
<comment type="caution">
    <text evidence="14">The sequence shown here is derived from an EMBL/GenBank/DDBJ whole genome shotgun (WGS) entry which is preliminary data.</text>
</comment>
<evidence type="ECO:0000256" key="11">
    <source>
        <dbReference type="ARBA" id="ARBA00048996"/>
    </source>
</evidence>
<dbReference type="PANTHER" id="PTHR48109">
    <property type="entry name" value="DIHYDROOROTATE DEHYDROGENASE (QUINONE), MITOCHONDRIAL-RELATED"/>
    <property type="match status" value="1"/>
</dbReference>
<feature type="binding site" evidence="12">
    <location>
        <position position="127"/>
    </location>
    <ligand>
        <name>substrate</name>
    </ligand>
</feature>
<dbReference type="AlphaFoldDB" id="A0A6I0EVQ0"/>
<dbReference type="GO" id="GO:0004589">
    <property type="term" value="F:dihydroorotate dehydrogenase (NAD+) activity"/>
    <property type="evidence" value="ECO:0007669"/>
    <property type="project" value="UniProtKB-EC"/>
</dbReference>
<proteinExistence type="inferred from homology"/>
<accession>A0A6I0EVQ0</accession>
<evidence type="ECO:0000256" key="2">
    <source>
        <dbReference type="ARBA" id="ARBA00004496"/>
    </source>
</evidence>
<sequence>MTDLKVNLGGLAMQNPVTTASGTFGFGLEYAPFVDLRRLGAIVVKGTTLEPREGNATPRMAETPAGMLNAIGLQNPGIDGFIKQHLPALQPLGTPIIVNISGNTLEEYGQLAAMIDACEGISAIEVNISCPNVKQGGIQFGTVPTMAADVTKMVREHTKKPVIVKLSPNVTDITEMAKAVVDVGADAIALINTLLGMAIDTKQRKPQLANIFGGLSGPAVKPVALRMVYQVHRALPAVPILGMGGITTAEDAIEFIMAGATAIAVGTANFVNPKATIDILEGIEAFCLQEGINTLQDLVGAAHSS</sequence>
<feature type="binding site" evidence="12">
    <location>
        <begin position="45"/>
        <end position="46"/>
    </location>
    <ligand>
        <name>FMN</name>
        <dbReference type="ChEBI" id="CHEBI:58210"/>
    </ligand>
</feature>
<feature type="binding site" evidence="12">
    <location>
        <position position="165"/>
    </location>
    <ligand>
        <name>FMN</name>
        <dbReference type="ChEBI" id="CHEBI:58210"/>
    </ligand>
</feature>
<dbReference type="Gene3D" id="3.20.20.70">
    <property type="entry name" value="Aldolase class I"/>
    <property type="match status" value="1"/>
</dbReference>
<evidence type="ECO:0000256" key="8">
    <source>
        <dbReference type="ARBA" id="ARBA00022975"/>
    </source>
</evidence>
<comment type="cofactor">
    <cofactor evidence="12">
        <name>FMN</name>
        <dbReference type="ChEBI" id="CHEBI:58210"/>
    </cofactor>
    <text evidence="12">Binds 1 FMN per subunit.</text>
</comment>
<dbReference type="PIRSF" id="PIRSF000164">
    <property type="entry name" value="DHO_oxidase"/>
    <property type="match status" value="1"/>
</dbReference>
<reference evidence="14 15" key="1">
    <citation type="submission" date="2019-10" db="EMBL/GenBank/DDBJ databases">
        <title>Whole-genome sequence of the extremophile Heliorestis acidaminivorans DSM 24790.</title>
        <authorList>
            <person name="Kyndt J.A."/>
            <person name="Meyer T.E."/>
        </authorList>
    </citation>
    <scope>NUCLEOTIDE SEQUENCE [LARGE SCALE GENOMIC DNA]</scope>
    <source>
        <strain evidence="14 15">DSM 24790</strain>
    </source>
</reference>
<dbReference type="NCBIfam" id="TIGR01037">
    <property type="entry name" value="pyrD_sub1_fam"/>
    <property type="match status" value="1"/>
</dbReference>
<keyword evidence="8 12" id="KW-0665">Pyrimidine biosynthesis</keyword>
<dbReference type="GO" id="GO:0044205">
    <property type="term" value="P:'de novo' UMP biosynthetic process"/>
    <property type="evidence" value="ECO:0007669"/>
    <property type="project" value="UniProtKB-UniRule"/>
</dbReference>
<keyword evidence="10" id="KW-0520">NAD</keyword>
<feature type="binding site" evidence="12">
    <location>
        <begin position="266"/>
        <end position="267"/>
    </location>
    <ligand>
        <name>FMN</name>
        <dbReference type="ChEBI" id="CHEBI:58210"/>
    </ligand>
</feature>
<dbReference type="FunFam" id="3.20.20.70:FF:000027">
    <property type="entry name" value="Dihydropyrimidine dehydrogenase [NADP(+)]"/>
    <property type="match status" value="1"/>
</dbReference>
<dbReference type="OrthoDB" id="9794954at2"/>
<feature type="binding site" evidence="12">
    <location>
        <begin position="192"/>
        <end position="193"/>
    </location>
    <ligand>
        <name>substrate</name>
    </ligand>
</feature>
<dbReference type="InterPro" id="IPR024920">
    <property type="entry name" value="Dihydroorotate_DH_1"/>
</dbReference>
<dbReference type="EMBL" id="WBXO01000001">
    <property type="protein sequence ID" value="KAB2954484.1"/>
    <property type="molecule type" value="Genomic_DNA"/>
</dbReference>
<evidence type="ECO:0000256" key="6">
    <source>
        <dbReference type="ARBA" id="ARBA00022630"/>
    </source>
</evidence>
<comment type="catalytic activity">
    <reaction evidence="11">
        <text>(S)-dihydroorotate + NAD(+) = orotate + NADH + H(+)</text>
        <dbReference type="Rhea" id="RHEA:13513"/>
        <dbReference type="ChEBI" id="CHEBI:15378"/>
        <dbReference type="ChEBI" id="CHEBI:30839"/>
        <dbReference type="ChEBI" id="CHEBI:30864"/>
        <dbReference type="ChEBI" id="CHEBI:57540"/>
        <dbReference type="ChEBI" id="CHEBI:57945"/>
        <dbReference type="EC" id="1.3.1.14"/>
    </reaction>
</comment>
<dbReference type="PROSITE" id="PS00912">
    <property type="entry name" value="DHODEHASE_2"/>
    <property type="match status" value="1"/>
</dbReference>
<feature type="binding site" evidence="12">
    <location>
        <position position="127"/>
    </location>
    <ligand>
        <name>FMN</name>
        <dbReference type="ChEBI" id="CHEBI:58210"/>
    </ligand>
</feature>
<dbReference type="InterPro" id="IPR005720">
    <property type="entry name" value="Dihydroorotate_DH_cat"/>
</dbReference>
<dbReference type="InterPro" id="IPR012135">
    <property type="entry name" value="Dihydroorotate_DH_1_2"/>
</dbReference>
<feature type="domain" description="Dihydroorotate dehydrogenase catalytic" evidence="13">
    <location>
        <begin position="4"/>
        <end position="285"/>
    </location>
</feature>
<comment type="subcellular location">
    <subcellularLocation>
        <location evidence="2 12">Cytoplasm</location>
    </subcellularLocation>
</comment>
<keyword evidence="7 12" id="KW-0288">FMN</keyword>
<dbReference type="PROSITE" id="PS00911">
    <property type="entry name" value="DHODEHASE_1"/>
    <property type="match status" value="1"/>
</dbReference>
<comment type="pathway">
    <text evidence="3">Pyrimidine metabolism; UMP biosynthesis via de novo pathway; orotate from (S)-dihydroorotate (NAD(+) route): step 1/1.</text>
</comment>
<evidence type="ECO:0000256" key="3">
    <source>
        <dbReference type="ARBA" id="ARBA00004715"/>
    </source>
</evidence>
<dbReference type="Proteomes" id="UP000468766">
    <property type="component" value="Unassembled WGS sequence"/>
</dbReference>
<evidence type="ECO:0000259" key="13">
    <source>
        <dbReference type="Pfam" id="PF01180"/>
    </source>
</evidence>
<evidence type="ECO:0000313" key="15">
    <source>
        <dbReference type="Proteomes" id="UP000468766"/>
    </source>
</evidence>
<feature type="binding site" evidence="12">
    <location>
        <position position="45"/>
    </location>
    <ligand>
        <name>substrate</name>
    </ligand>
</feature>
<dbReference type="InterPro" id="IPR013785">
    <property type="entry name" value="Aldolase_TIM"/>
</dbReference>
<feature type="binding site" evidence="12">
    <location>
        <begin position="69"/>
        <end position="73"/>
    </location>
    <ligand>
        <name>substrate</name>
    </ligand>
</feature>
<organism evidence="14 15">
    <name type="scientific">Heliorestis acidaminivorans</name>
    <dbReference type="NCBI Taxonomy" id="553427"/>
    <lineage>
        <taxon>Bacteria</taxon>
        <taxon>Bacillati</taxon>
        <taxon>Bacillota</taxon>
        <taxon>Clostridia</taxon>
        <taxon>Eubacteriales</taxon>
        <taxon>Heliobacteriaceae</taxon>
        <taxon>Heliorestis</taxon>
    </lineage>
</organism>
<feature type="binding site" evidence="12">
    <location>
        <position position="191"/>
    </location>
    <ligand>
        <name>FMN</name>
        <dbReference type="ChEBI" id="CHEBI:58210"/>
    </ligand>
</feature>
<dbReference type="SUPFAM" id="SSF51395">
    <property type="entry name" value="FMN-linked oxidoreductases"/>
    <property type="match status" value="1"/>
</dbReference>
<keyword evidence="15" id="KW-1185">Reference proteome</keyword>